<feature type="compositionally biased region" description="Polar residues" evidence="3">
    <location>
        <begin position="73"/>
        <end position="85"/>
    </location>
</feature>
<reference evidence="5" key="2">
    <citation type="submission" date="2025-09" db="UniProtKB">
        <authorList>
            <consortium name="Ensembl"/>
        </authorList>
    </citation>
    <scope>IDENTIFICATION</scope>
</reference>
<dbReference type="PROSITE" id="PS50003">
    <property type="entry name" value="PH_DOMAIN"/>
    <property type="match status" value="1"/>
</dbReference>
<name>A0A673JTE1_9TELE</name>
<keyword evidence="1 2" id="KW-0175">Coiled coil</keyword>
<feature type="domain" description="PH" evidence="4">
    <location>
        <begin position="565"/>
        <end position="668"/>
    </location>
</feature>
<dbReference type="PANTHER" id="PTHR12156:SF21">
    <property type="entry name" value="PLECKSTRIN HOMOLOGY-LIKE DOMAIN FAMILY B MEMBER 2"/>
    <property type="match status" value="1"/>
</dbReference>
<sequence length="675" mass="78708">SELGRMETDSGVSAVSDLQKINRELEKLHVSDDESVFSDSAAVSLDSGFLGKGRGEILTQRQCRLSGHRETRPQSPTTSLRSSVPSPSPHLRSKVRHCAASFCSYLPECNKGLLIFQHLRQEVTRIEEERIQVLNNIEELEQKIKDLDTQMDESIREMEVERALLDGEQEAEVAQLQSDKEMLEQLNEKMANVAKNAKKNQTQDKALLEAERVKVERLAELISEQKTQLDTCPEALKEQLQNQLSRDTEALEAETKRFEDFDFQQLEKESRQDDEKETQMQHLLREIAEYQRSVVTRKERLLTLKKQSTQITQQGQREKENLLKEKSNLIYMLRRERENLASLEWKYSELTGVQAFPLNPMSMKEPHMPLSQSSSCGSVLPLALSVTSRDLDTRRQLFLNDERHRMSEMSNRTVSETNVFLEPFHYMDNGHNFDTMSVDSTESLETSISACSPDNISSASTANMVKIEEMERLLREAQAEKNRLLEHREREMELRRQALEDERRRREELERRLQEETNRRQKLVEKESRPLTRYLPVRKDDFDLRGHIEAAGHHPETCFHLAITEKTCRGFLVKMGGKIKTWKKRWFVFDRNRRTLAYYSDKHETKMKGVIYFQAIEEVYYDHLKNAHKSPNSSLTFSVKTHERVYYMVAPSPEAMRIWMDVIITGAEGYMHFLV</sequence>
<dbReference type="Gene3D" id="2.30.29.30">
    <property type="entry name" value="Pleckstrin-homology domain (PH domain)/Phosphotyrosine-binding domain (PTB)"/>
    <property type="match status" value="1"/>
</dbReference>
<dbReference type="InterPro" id="IPR037810">
    <property type="entry name" value="PHLDB1/2/3_PH"/>
</dbReference>
<dbReference type="FunFam" id="2.30.29.30:FF:000006">
    <property type="entry name" value="Pleckstrin homology like domain family B member 1"/>
    <property type="match status" value="1"/>
</dbReference>
<evidence type="ECO:0000259" key="4">
    <source>
        <dbReference type="PROSITE" id="PS50003"/>
    </source>
</evidence>
<dbReference type="Pfam" id="PF00169">
    <property type="entry name" value="PH"/>
    <property type="match status" value="1"/>
</dbReference>
<reference evidence="5" key="1">
    <citation type="submission" date="2025-08" db="UniProtKB">
        <authorList>
            <consortium name="Ensembl"/>
        </authorList>
    </citation>
    <scope>IDENTIFICATION</scope>
</reference>
<evidence type="ECO:0000313" key="5">
    <source>
        <dbReference type="Ensembl" id="ENSSRHP00000057347.1"/>
    </source>
</evidence>
<dbReference type="SUPFAM" id="SSF103657">
    <property type="entry name" value="BAR/IMD domain-like"/>
    <property type="match status" value="1"/>
</dbReference>
<proteinExistence type="predicted"/>
<dbReference type="InterPro" id="IPR001849">
    <property type="entry name" value="PH_domain"/>
</dbReference>
<dbReference type="InterPro" id="IPR011993">
    <property type="entry name" value="PH-like_dom_sf"/>
</dbReference>
<protein>
    <submittedName>
        <fullName evidence="5">Pleckstrin homology-like domain family B member 2</fullName>
    </submittedName>
</protein>
<dbReference type="GO" id="GO:0045180">
    <property type="term" value="C:basal cortex"/>
    <property type="evidence" value="ECO:0007669"/>
    <property type="project" value="TreeGrafter"/>
</dbReference>
<evidence type="ECO:0000256" key="3">
    <source>
        <dbReference type="SAM" id="MobiDB-lite"/>
    </source>
</evidence>
<dbReference type="Ensembl" id="ENSSRHT00000058950.1">
    <property type="protein sequence ID" value="ENSSRHP00000057347.1"/>
    <property type="gene ID" value="ENSSRHG00000028614.1"/>
</dbReference>
<evidence type="ECO:0000256" key="1">
    <source>
        <dbReference type="ARBA" id="ARBA00023054"/>
    </source>
</evidence>
<dbReference type="SMART" id="SM00233">
    <property type="entry name" value="PH"/>
    <property type="match status" value="1"/>
</dbReference>
<dbReference type="AlphaFoldDB" id="A0A673JTE1"/>
<feature type="coiled-coil region" evidence="2">
    <location>
        <begin position="116"/>
        <end position="293"/>
    </location>
</feature>
<dbReference type="InterPro" id="IPR052212">
    <property type="entry name" value="PH-like_domain"/>
</dbReference>
<dbReference type="PANTHER" id="PTHR12156">
    <property type="entry name" value="PLECKSTRIN HOMOLOGY-LIKE DOMAIN, FAMILY B, MEMBER 3"/>
    <property type="match status" value="1"/>
</dbReference>
<keyword evidence="6" id="KW-1185">Reference proteome</keyword>
<dbReference type="InterPro" id="IPR027267">
    <property type="entry name" value="AH/BAR_dom_sf"/>
</dbReference>
<accession>A0A673JTE1</accession>
<organism evidence="5 6">
    <name type="scientific">Sinocyclocheilus rhinocerous</name>
    <dbReference type="NCBI Taxonomy" id="307959"/>
    <lineage>
        <taxon>Eukaryota</taxon>
        <taxon>Metazoa</taxon>
        <taxon>Chordata</taxon>
        <taxon>Craniata</taxon>
        <taxon>Vertebrata</taxon>
        <taxon>Euteleostomi</taxon>
        <taxon>Actinopterygii</taxon>
        <taxon>Neopterygii</taxon>
        <taxon>Teleostei</taxon>
        <taxon>Ostariophysi</taxon>
        <taxon>Cypriniformes</taxon>
        <taxon>Cyprinidae</taxon>
        <taxon>Cyprininae</taxon>
        <taxon>Sinocyclocheilus</taxon>
    </lineage>
</organism>
<gene>
    <name evidence="5" type="primary">LOC107743437</name>
</gene>
<evidence type="ECO:0000313" key="6">
    <source>
        <dbReference type="Proteomes" id="UP000472270"/>
    </source>
</evidence>
<feature type="region of interest" description="Disordered" evidence="3">
    <location>
        <begin position="64"/>
        <end position="91"/>
    </location>
</feature>
<dbReference type="Proteomes" id="UP000472270">
    <property type="component" value="Unassembled WGS sequence"/>
</dbReference>
<evidence type="ECO:0000256" key="2">
    <source>
        <dbReference type="SAM" id="Coils"/>
    </source>
</evidence>
<dbReference type="CDD" id="cd14673">
    <property type="entry name" value="PH_PHLDB1_2"/>
    <property type="match status" value="1"/>
</dbReference>
<feature type="coiled-coil region" evidence="2">
    <location>
        <begin position="463"/>
        <end position="526"/>
    </location>
</feature>
<dbReference type="GO" id="GO:0070507">
    <property type="term" value="P:regulation of microtubule cytoskeleton organization"/>
    <property type="evidence" value="ECO:0007669"/>
    <property type="project" value="TreeGrafter"/>
</dbReference>
<dbReference type="SUPFAM" id="SSF50729">
    <property type="entry name" value="PH domain-like"/>
    <property type="match status" value="1"/>
</dbReference>